<feature type="domain" description="TACO1/YebC-like second and third" evidence="5">
    <location>
        <begin position="86"/>
        <end position="233"/>
    </location>
</feature>
<dbReference type="SUPFAM" id="SSF75625">
    <property type="entry name" value="YebC-like"/>
    <property type="match status" value="1"/>
</dbReference>
<feature type="compositionally biased region" description="Polar residues" evidence="4">
    <location>
        <begin position="1"/>
        <end position="10"/>
    </location>
</feature>
<evidence type="ECO:0000313" key="7">
    <source>
        <dbReference type="EMBL" id="BAR91872.1"/>
    </source>
</evidence>
<sequence length="234" mass="27327">MSGHSRWSNIQHRKSNQDFKKSKKFSKIIKEISIAVKESGTNNSRFRNAILNAKSVNIPKNTIEKAIKKALQIKTDNFKDLNLEGLIHGISIIIECMTNKNIRTISNIRTLLNKNGGRLCHNGELTHFFKKMGVFYIKKKDIHSSIEDFELMIIDFGAQDFKINHGMIYLYIDFESFRSMKNNLEKLKILHEYKVEHIPKQIKSISEEKRKKVLNLIDKLYLDEDVKNIYSNLL</sequence>
<name>A0ABM7EY30_9FLAO</name>
<keyword evidence="3" id="KW-0804">Transcription</keyword>
<evidence type="ECO:0000256" key="1">
    <source>
        <dbReference type="ARBA" id="ARBA00008724"/>
    </source>
</evidence>
<dbReference type="InterPro" id="IPR048300">
    <property type="entry name" value="TACO1_YebC-like_2nd/3rd_dom"/>
</dbReference>
<evidence type="ECO:0000256" key="4">
    <source>
        <dbReference type="SAM" id="MobiDB-lite"/>
    </source>
</evidence>
<dbReference type="InterPro" id="IPR002876">
    <property type="entry name" value="Transcrip_reg_TACO1-like"/>
</dbReference>
<dbReference type="Proteomes" id="UP000217805">
    <property type="component" value="Chromosome"/>
</dbReference>
<evidence type="ECO:0000259" key="5">
    <source>
        <dbReference type="Pfam" id="PF01709"/>
    </source>
</evidence>
<comment type="similarity">
    <text evidence="1">Belongs to the TACO1 family.</text>
</comment>
<dbReference type="Pfam" id="PF01709">
    <property type="entry name" value="Transcrip_reg"/>
    <property type="match status" value="1"/>
</dbReference>
<dbReference type="EMBL" id="AP014609">
    <property type="protein sequence ID" value="BAR91872.1"/>
    <property type="molecule type" value="Genomic_DNA"/>
</dbReference>
<gene>
    <name evidence="7" type="ORF">BPAY_114</name>
</gene>
<reference evidence="7 8" key="1">
    <citation type="journal article" date="2015" name="Microbes Environ.">
        <title>An Efficient Strategy Developed for Next-Generation Sequencing of Endosymbiont Genomes Performed Using Crude DNA Isolated from Host Tissues: A Case Study of Blattabacterium cuenoti Inhabiting the Fat Bodies of Cockroaches.</title>
        <authorList>
            <person name="Kinjo Y."/>
            <person name="Saitoh S."/>
            <person name="Tokuda G."/>
        </authorList>
    </citation>
    <scope>NUCLEOTIDE SEQUENCE [LARGE SCALE GENOMIC DNA]</scope>
    <source>
        <strain evidence="7 8">BPAY</strain>
    </source>
</reference>
<evidence type="ECO:0000256" key="3">
    <source>
        <dbReference type="ARBA" id="ARBA00023163"/>
    </source>
</evidence>
<dbReference type="PANTHER" id="PTHR12532:SF0">
    <property type="entry name" value="TRANSLATIONAL ACTIVATOR OF CYTOCHROME C OXIDASE 1"/>
    <property type="match status" value="1"/>
</dbReference>
<dbReference type="RefSeq" id="WP_096377972.1">
    <property type="nucleotide sequence ID" value="NZ_AP014609.1"/>
</dbReference>
<evidence type="ECO:0000259" key="6">
    <source>
        <dbReference type="Pfam" id="PF20772"/>
    </source>
</evidence>
<dbReference type="InterPro" id="IPR026564">
    <property type="entry name" value="Transcrip_reg_TACO1-like_dom3"/>
</dbReference>
<dbReference type="PANTHER" id="PTHR12532">
    <property type="entry name" value="TRANSLATIONAL ACTIVATOR OF CYTOCHROME C OXIDASE 1"/>
    <property type="match status" value="1"/>
</dbReference>
<dbReference type="InterPro" id="IPR017856">
    <property type="entry name" value="Integrase-like_N"/>
</dbReference>
<dbReference type="Pfam" id="PF20772">
    <property type="entry name" value="TACO1_YebC_N"/>
    <property type="match status" value="1"/>
</dbReference>
<organism evidence="7 8">
    <name type="scientific">Blattabacterium cuenoti BPAY</name>
    <dbReference type="NCBI Taxonomy" id="1457031"/>
    <lineage>
        <taxon>Bacteria</taxon>
        <taxon>Pseudomonadati</taxon>
        <taxon>Bacteroidota</taxon>
        <taxon>Flavobacteriia</taxon>
        <taxon>Flavobacteriales</taxon>
        <taxon>Blattabacteriaceae</taxon>
        <taxon>Blattabacterium</taxon>
    </lineage>
</organism>
<evidence type="ECO:0000256" key="2">
    <source>
        <dbReference type="ARBA" id="ARBA00023015"/>
    </source>
</evidence>
<keyword evidence="2" id="KW-0805">Transcription regulation</keyword>
<dbReference type="InterPro" id="IPR049083">
    <property type="entry name" value="TACO1_YebC_N"/>
</dbReference>
<evidence type="ECO:0000313" key="8">
    <source>
        <dbReference type="Proteomes" id="UP000217805"/>
    </source>
</evidence>
<keyword evidence="8" id="KW-1185">Reference proteome</keyword>
<accession>A0ABM7EY30</accession>
<proteinExistence type="inferred from homology"/>
<evidence type="ECO:0008006" key="9">
    <source>
        <dbReference type="Google" id="ProtNLM"/>
    </source>
</evidence>
<dbReference type="Gene3D" id="1.10.10.200">
    <property type="match status" value="1"/>
</dbReference>
<protein>
    <recommendedName>
        <fullName evidence="9">Transcriptional regulatory protein</fullName>
    </recommendedName>
</protein>
<dbReference type="InterPro" id="IPR029072">
    <property type="entry name" value="YebC-like"/>
</dbReference>
<feature type="domain" description="TACO1/YebC-like N-terminal" evidence="6">
    <location>
        <begin position="5"/>
        <end position="70"/>
    </location>
</feature>
<dbReference type="Gene3D" id="3.30.70.980">
    <property type="match status" value="2"/>
</dbReference>
<feature type="region of interest" description="Disordered" evidence="4">
    <location>
        <begin position="1"/>
        <end position="22"/>
    </location>
</feature>